<evidence type="ECO:0000313" key="2">
    <source>
        <dbReference type="EMBL" id="CAH2069446.1"/>
    </source>
</evidence>
<reference evidence="2 3" key="1">
    <citation type="submission" date="2022-03" db="EMBL/GenBank/DDBJ databases">
        <authorList>
            <person name="Nunn A."/>
            <person name="Chopra R."/>
            <person name="Nunn A."/>
            <person name="Contreras Garrido A."/>
        </authorList>
    </citation>
    <scope>NUCLEOTIDE SEQUENCE [LARGE SCALE GENOMIC DNA]</scope>
</reference>
<protein>
    <submittedName>
        <fullName evidence="2">Uncharacterized protein</fullName>
    </submittedName>
</protein>
<keyword evidence="3" id="KW-1185">Reference proteome</keyword>
<proteinExistence type="predicted"/>
<accession>A0AAU9SLU4</accession>
<dbReference type="Proteomes" id="UP000836841">
    <property type="component" value="Chromosome 6"/>
</dbReference>
<dbReference type="AlphaFoldDB" id="A0AAU9SLU4"/>
<name>A0AAU9SLU4_THLAR</name>
<feature type="region of interest" description="Disordered" evidence="1">
    <location>
        <begin position="262"/>
        <end position="304"/>
    </location>
</feature>
<gene>
    <name evidence="2" type="ORF">TAV2_LOCUS20014</name>
</gene>
<evidence type="ECO:0000256" key="1">
    <source>
        <dbReference type="SAM" id="MobiDB-lite"/>
    </source>
</evidence>
<sequence length="304" mass="33194">MESTELQEIDFFSSFSEHTIPTFFTPTTSSLRSDSLSDEPDSPKPQNDDGDEYVAELTRQMTNYMLQDDEKHQKSCGGGSGSPQSTLWSPFASGYSSPIGPSREPSPPLTPATAVEKTMTKIDTKPVMIPFQSKQALIDDQIRSIQANFHKIKKEKEKLRNDDVSGQKAMNYHHHQRPRSGVKAVFVDGSGSKTGSGGTGVFLPRGHGTVVESRKKSGCSTVIIPARVVEALKVHFDKLGVPSTFSSDIPPFHDALLVSMKNKNNKSNNTGSSTRAQSGPPNIAETSAESHQEPPADLPQEWTY</sequence>
<feature type="region of interest" description="Disordered" evidence="1">
    <location>
        <begin position="23"/>
        <end position="52"/>
    </location>
</feature>
<feature type="compositionally biased region" description="Low complexity" evidence="1">
    <location>
        <begin position="23"/>
        <end position="34"/>
    </location>
</feature>
<feature type="compositionally biased region" description="Low complexity" evidence="1">
    <location>
        <begin position="262"/>
        <end position="274"/>
    </location>
</feature>
<organism evidence="2 3">
    <name type="scientific">Thlaspi arvense</name>
    <name type="common">Field penny-cress</name>
    <dbReference type="NCBI Taxonomy" id="13288"/>
    <lineage>
        <taxon>Eukaryota</taxon>
        <taxon>Viridiplantae</taxon>
        <taxon>Streptophyta</taxon>
        <taxon>Embryophyta</taxon>
        <taxon>Tracheophyta</taxon>
        <taxon>Spermatophyta</taxon>
        <taxon>Magnoliopsida</taxon>
        <taxon>eudicotyledons</taxon>
        <taxon>Gunneridae</taxon>
        <taxon>Pentapetalae</taxon>
        <taxon>rosids</taxon>
        <taxon>malvids</taxon>
        <taxon>Brassicales</taxon>
        <taxon>Brassicaceae</taxon>
        <taxon>Thlaspideae</taxon>
        <taxon>Thlaspi</taxon>
    </lineage>
</organism>
<dbReference type="EMBL" id="OU466862">
    <property type="protein sequence ID" value="CAH2069446.1"/>
    <property type="molecule type" value="Genomic_DNA"/>
</dbReference>
<feature type="region of interest" description="Disordered" evidence="1">
    <location>
        <begin position="65"/>
        <end position="112"/>
    </location>
</feature>
<evidence type="ECO:0000313" key="3">
    <source>
        <dbReference type="Proteomes" id="UP000836841"/>
    </source>
</evidence>
<feature type="compositionally biased region" description="Polar residues" evidence="1">
    <location>
        <begin position="275"/>
        <end position="287"/>
    </location>
</feature>
<dbReference type="PANTHER" id="PTHR33356:SF16">
    <property type="entry name" value="G PATCH DOMAIN PROTEIN"/>
    <property type="match status" value="1"/>
</dbReference>
<dbReference type="PANTHER" id="PTHR33356">
    <property type="entry name" value="TIP41-LIKE PROTEIN"/>
    <property type="match status" value="1"/>
</dbReference>